<evidence type="ECO:0000313" key="16">
    <source>
        <dbReference type="EMBL" id="GAD65391.1"/>
    </source>
</evidence>
<evidence type="ECO:0000256" key="8">
    <source>
        <dbReference type="ARBA" id="ARBA00023136"/>
    </source>
</evidence>
<dbReference type="Gene3D" id="2.40.170.20">
    <property type="entry name" value="TonB-dependent receptor, beta-barrel domain"/>
    <property type="match status" value="1"/>
</dbReference>
<comment type="similarity">
    <text evidence="2">Belongs to the TonB-dependent receptor family. Hemoglobin/haptoglobin binding protein subfamily.</text>
</comment>
<dbReference type="AlphaFoldDB" id="U2ZCG7"/>
<dbReference type="Pfam" id="PF00593">
    <property type="entry name" value="TonB_dep_Rec_b-barrel"/>
    <property type="match status" value="1"/>
</dbReference>
<dbReference type="GO" id="GO:0044718">
    <property type="term" value="P:siderophore transmembrane transport"/>
    <property type="evidence" value="ECO:0007669"/>
    <property type="project" value="TreeGrafter"/>
</dbReference>
<dbReference type="InterPro" id="IPR010949">
    <property type="entry name" value="TonB_Hb/transfer/lactofer_rcpt"/>
</dbReference>
<evidence type="ECO:0000256" key="1">
    <source>
        <dbReference type="ARBA" id="ARBA00004571"/>
    </source>
</evidence>
<feature type="domain" description="TonB-dependent receptor plug" evidence="15">
    <location>
        <begin position="42"/>
        <end position="151"/>
    </location>
</feature>
<evidence type="ECO:0000256" key="2">
    <source>
        <dbReference type="ARBA" id="ARBA00008143"/>
    </source>
</evidence>
<dbReference type="RefSeq" id="WP_021703383.1">
    <property type="nucleotide sequence ID" value="NZ_BATJ01000001.1"/>
</dbReference>
<organism evidence="16 17">
    <name type="scientific">Vibrio proteolyticus NBRC 13287</name>
    <dbReference type="NCBI Taxonomy" id="1219065"/>
    <lineage>
        <taxon>Bacteria</taxon>
        <taxon>Pseudomonadati</taxon>
        <taxon>Pseudomonadota</taxon>
        <taxon>Gammaproteobacteria</taxon>
        <taxon>Vibrionales</taxon>
        <taxon>Vibrionaceae</taxon>
        <taxon>Vibrio</taxon>
    </lineage>
</organism>
<dbReference type="GO" id="GO:0015232">
    <property type="term" value="F:heme transmembrane transporter activity"/>
    <property type="evidence" value="ECO:0007669"/>
    <property type="project" value="InterPro"/>
</dbReference>
<dbReference type="InterPro" id="IPR012910">
    <property type="entry name" value="Plug_dom"/>
</dbReference>
<evidence type="ECO:0000256" key="13">
    <source>
        <dbReference type="SAM" id="SignalP"/>
    </source>
</evidence>
<dbReference type="eggNOG" id="COG4771">
    <property type="taxonomic scope" value="Bacteria"/>
</dbReference>
<dbReference type="Proteomes" id="UP000016570">
    <property type="component" value="Unassembled WGS sequence"/>
</dbReference>
<dbReference type="InterPro" id="IPR011276">
    <property type="entry name" value="TonB_haem/Hb_rcpt"/>
</dbReference>
<keyword evidence="10 11" id="KW-0998">Cell outer membrane</keyword>
<feature type="chain" id="PRO_5004636852" evidence="13">
    <location>
        <begin position="22"/>
        <end position="711"/>
    </location>
</feature>
<keyword evidence="5 11" id="KW-0812">Transmembrane</keyword>
<proteinExistence type="inferred from homology"/>
<keyword evidence="8 11" id="KW-0472">Membrane</keyword>
<evidence type="ECO:0000259" key="14">
    <source>
        <dbReference type="Pfam" id="PF00593"/>
    </source>
</evidence>
<evidence type="ECO:0000256" key="10">
    <source>
        <dbReference type="ARBA" id="ARBA00023237"/>
    </source>
</evidence>
<feature type="domain" description="TonB-dependent receptor-like beta-barrel" evidence="14">
    <location>
        <begin position="273"/>
        <end position="674"/>
    </location>
</feature>
<dbReference type="SUPFAM" id="SSF56935">
    <property type="entry name" value="Porins"/>
    <property type="match status" value="1"/>
</dbReference>
<evidence type="ECO:0000256" key="7">
    <source>
        <dbReference type="ARBA" id="ARBA00023077"/>
    </source>
</evidence>
<dbReference type="EMBL" id="BATJ01000001">
    <property type="protein sequence ID" value="GAD65391.1"/>
    <property type="molecule type" value="Genomic_DNA"/>
</dbReference>
<accession>U2ZCG7</accession>
<evidence type="ECO:0000256" key="9">
    <source>
        <dbReference type="ARBA" id="ARBA00023170"/>
    </source>
</evidence>
<dbReference type="PANTHER" id="PTHR30069">
    <property type="entry name" value="TONB-DEPENDENT OUTER MEMBRANE RECEPTOR"/>
    <property type="match status" value="1"/>
</dbReference>
<dbReference type="InterPro" id="IPR036942">
    <property type="entry name" value="Beta-barrel_TonB_sf"/>
</dbReference>
<evidence type="ECO:0000256" key="5">
    <source>
        <dbReference type="ARBA" id="ARBA00022692"/>
    </source>
</evidence>
<dbReference type="Gene3D" id="2.170.130.10">
    <property type="entry name" value="TonB-dependent receptor, plug domain"/>
    <property type="match status" value="1"/>
</dbReference>
<evidence type="ECO:0000313" key="17">
    <source>
        <dbReference type="Proteomes" id="UP000016570"/>
    </source>
</evidence>
<keyword evidence="17" id="KW-1185">Reference proteome</keyword>
<evidence type="ECO:0000259" key="15">
    <source>
        <dbReference type="Pfam" id="PF07715"/>
    </source>
</evidence>
<evidence type="ECO:0000256" key="3">
    <source>
        <dbReference type="ARBA" id="ARBA00022448"/>
    </source>
</evidence>
<dbReference type="CDD" id="cd01347">
    <property type="entry name" value="ligand_gated_channel"/>
    <property type="match status" value="1"/>
</dbReference>
<sequence>MKLSPVNVAVLSALATGFVHAESEPGTYEKIVVTANKYEEPLSQTAGSVAVISGDDIQKEGATELYDALNHEPGVSVTGGAGRPQNITIRGMSGNRIVIVKDGIAMSDGYGADDLNDSAGRNSFDVATLKQIQVVKGASSTSYGSGAIGGVVILKSNTPEDFLNGENIYVDASGTYTGISNKYRAASNLAFRVGDTSSLLSAAYWTGEETRNHRQDLYNRDVDGVSAEYTLHHIVNDQWLLKAKAELYSETMKRQEGIASIQTDGLWNIKDYNEENTTSTYLFWVGAEYDALHTWMDALDTKFYYRTTEYDQDTNRLMNRDNNGITEQRREIERRRFNDELIGWSLDVNKVLDVGRVEHTMVYGAVIETTYHDRPVDETRSDWNGEISDSSTPFAPARGYSMGVFFQDAMQWNRWTAMLGLRFDAHRLTADDADAIGYEDLKDNSSSELSPSASLAYQFTPDLNAYVSYKHGYRSPEYDKTYGYVSHDFVPITPFVILPNFDLEAETSDSFEIGTKYDDGALRVYGAIFYNKFNNFISVVDKGFNGASGLFEKRYENIDGVETYGAEATVEYAFADDWTASTKAGWVNGKDDDGEYVRSITPLEGNVSLRYDNRHLNGYARLNWADAMDRTPSCATDLGLKADCATTSGWATVDLGVGYNFNANTYVSLNVINLFDREYVRYQDVAGVAESQTRFSTEPGRYFTVNARYAF</sequence>
<keyword evidence="4 11" id="KW-1134">Transmembrane beta strand</keyword>
<dbReference type="STRING" id="1219065.VPR01S_01_01640"/>
<reference evidence="16 17" key="1">
    <citation type="submission" date="2013-09" db="EMBL/GenBank/DDBJ databases">
        <title>Whole genome shotgun sequence of Vibrio proteolyticus NBRC 13287.</title>
        <authorList>
            <person name="Isaki S."/>
            <person name="Hosoyama A."/>
            <person name="Numata M."/>
            <person name="Hashimoto M."/>
            <person name="Hosoyama Y."/>
            <person name="Tsuchikane K."/>
            <person name="Noguchi M."/>
            <person name="Hirakata S."/>
            <person name="Ichikawa N."/>
            <person name="Ohji S."/>
            <person name="Yamazoe A."/>
            <person name="Fujita N."/>
        </authorList>
    </citation>
    <scope>NUCLEOTIDE SEQUENCE [LARGE SCALE GENOMIC DNA]</scope>
    <source>
        <strain evidence="16 17">NBRC 13287</strain>
    </source>
</reference>
<dbReference type="PANTHER" id="PTHR30069:SF29">
    <property type="entry name" value="HEMOGLOBIN AND HEMOGLOBIN-HAPTOGLOBIN-BINDING PROTEIN 1-RELATED"/>
    <property type="match status" value="1"/>
</dbReference>
<evidence type="ECO:0000256" key="11">
    <source>
        <dbReference type="PROSITE-ProRule" id="PRU01360"/>
    </source>
</evidence>
<dbReference type="GO" id="GO:0009279">
    <property type="term" value="C:cell outer membrane"/>
    <property type="evidence" value="ECO:0007669"/>
    <property type="project" value="UniProtKB-SubCell"/>
</dbReference>
<keyword evidence="6 13" id="KW-0732">Signal</keyword>
<comment type="subcellular location">
    <subcellularLocation>
        <location evidence="1 11">Cell outer membrane</location>
        <topology evidence="1 11">Multi-pass membrane protein</topology>
    </subcellularLocation>
</comment>
<comment type="caution">
    <text evidence="16">The sequence shown here is derived from an EMBL/GenBank/DDBJ whole genome shotgun (WGS) entry which is preliminary data.</text>
</comment>
<evidence type="ECO:0000256" key="12">
    <source>
        <dbReference type="RuleBase" id="RU003357"/>
    </source>
</evidence>
<evidence type="ECO:0000256" key="4">
    <source>
        <dbReference type="ARBA" id="ARBA00022452"/>
    </source>
</evidence>
<name>U2ZCG7_VIBPR</name>
<protein>
    <submittedName>
        <fullName evidence="16">Putative heme/hemoglobin receptor</fullName>
    </submittedName>
</protein>
<dbReference type="Pfam" id="PF07715">
    <property type="entry name" value="Plug"/>
    <property type="match status" value="1"/>
</dbReference>
<dbReference type="InterPro" id="IPR000531">
    <property type="entry name" value="Beta-barrel_TonB"/>
</dbReference>
<feature type="signal peptide" evidence="13">
    <location>
        <begin position="1"/>
        <end position="21"/>
    </location>
</feature>
<dbReference type="InterPro" id="IPR039426">
    <property type="entry name" value="TonB-dep_rcpt-like"/>
</dbReference>
<dbReference type="PROSITE" id="PS52016">
    <property type="entry name" value="TONB_DEPENDENT_REC_3"/>
    <property type="match status" value="1"/>
</dbReference>
<dbReference type="NCBIfam" id="TIGR01786">
    <property type="entry name" value="TonB-hemlactrns"/>
    <property type="match status" value="1"/>
</dbReference>
<keyword evidence="7 12" id="KW-0798">TonB box</keyword>
<keyword evidence="9 16" id="KW-0675">Receptor</keyword>
<dbReference type="NCBIfam" id="TIGR01785">
    <property type="entry name" value="TonB-hemin"/>
    <property type="match status" value="1"/>
</dbReference>
<gene>
    <name evidence="16" type="ORF">VPR01S_01_01640</name>
</gene>
<dbReference type="InterPro" id="IPR037066">
    <property type="entry name" value="Plug_dom_sf"/>
</dbReference>
<keyword evidence="3 11" id="KW-0813">Transport</keyword>
<dbReference type="GO" id="GO:0015344">
    <property type="term" value="F:siderophore uptake transmembrane transporter activity"/>
    <property type="evidence" value="ECO:0007669"/>
    <property type="project" value="TreeGrafter"/>
</dbReference>
<evidence type="ECO:0000256" key="6">
    <source>
        <dbReference type="ARBA" id="ARBA00022729"/>
    </source>
</evidence>